<organism evidence="1 2">
    <name type="scientific">Paeniglutamicibacter sulfureus</name>
    <dbReference type="NCBI Taxonomy" id="43666"/>
    <lineage>
        <taxon>Bacteria</taxon>
        <taxon>Bacillati</taxon>
        <taxon>Actinomycetota</taxon>
        <taxon>Actinomycetes</taxon>
        <taxon>Micrococcales</taxon>
        <taxon>Micrococcaceae</taxon>
        <taxon>Paeniglutamicibacter</taxon>
    </lineage>
</organism>
<dbReference type="EMBL" id="JAVDYI010000001">
    <property type="protein sequence ID" value="MDR7357117.1"/>
    <property type="molecule type" value="Genomic_DNA"/>
</dbReference>
<evidence type="ECO:0000313" key="1">
    <source>
        <dbReference type="EMBL" id="MDR7357117.1"/>
    </source>
</evidence>
<keyword evidence="2" id="KW-1185">Reference proteome</keyword>
<dbReference type="Proteomes" id="UP001183817">
    <property type="component" value="Unassembled WGS sequence"/>
</dbReference>
<sequence>MGPSKKAAMLGAILVTLLLLAILIGVIVGTSGMIAGPGGGEVFSADGRGMPEGLATTGR</sequence>
<name>A0ABU2BEN8_9MICC</name>
<comment type="caution">
    <text evidence="1">The sequence shown here is derived from an EMBL/GenBank/DDBJ whole genome shotgun (WGS) entry which is preliminary data.</text>
</comment>
<evidence type="ECO:0000313" key="2">
    <source>
        <dbReference type="Proteomes" id="UP001183817"/>
    </source>
</evidence>
<reference evidence="1 2" key="1">
    <citation type="submission" date="2023-07" db="EMBL/GenBank/DDBJ databases">
        <title>Sequencing the genomes of 1000 actinobacteria strains.</title>
        <authorList>
            <person name="Klenk H.-P."/>
        </authorList>
    </citation>
    <scope>NUCLEOTIDE SEQUENCE [LARGE SCALE GENOMIC DNA]</scope>
    <source>
        <strain evidence="1 2">DSM 20167</strain>
    </source>
</reference>
<accession>A0ABU2BEN8</accession>
<proteinExistence type="predicted"/>
<protein>
    <submittedName>
        <fullName evidence="1">Uncharacterized protein</fullName>
    </submittedName>
</protein>
<gene>
    <name evidence="1" type="ORF">J2S64_000808</name>
</gene>
<dbReference type="RefSeq" id="WP_264270255.1">
    <property type="nucleotide sequence ID" value="NZ_BAAAWO010000001.1"/>
</dbReference>